<evidence type="ECO:0000313" key="8">
    <source>
        <dbReference type="EMBL" id="RNE64190.1"/>
    </source>
</evidence>
<dbReference type="HAMAP" id="MF_00265">
    <property type="entry name" value="VapC_Nob1"/>
    <property type="match status" value="1"/>
</dbReference>
<dbReference type="OrthoDB" id="4377304at2"/>
<comment type="similarity">
    <text evidence="6">Belongs to the PINc/VapC protein family.</text>
</comment>
<dbReference type="PANTHER" id="PTHR35901">
    <property type="entry name" value="RIBONUCLEASE VAPC3"/>
    <property type="match status" value="1"/>
</dbReference>
<dbReference type="EMBL" id="RDSR01000005">
    <property type="protein sequence ID" value="RNE64190.1"/>
    <property type="molecule type" value="Genomic_DNA"/>
</dbReference>
<dbReference type="AlphaFoldDB" id="A0A3M8LFG8"/>
<evidence type="ECO:0000256" key="1">
    <source>
        <dbReference type="ARBA" id="ARBA00022649"/>
    </source>
</evidence>
<name>A0A3M8LFG8_9MICO</name>
<keyword evidence="6" id="KW-0800">Toxin</keyword>
<keyword evidence="1 6" id="KW-1277">Toxin-antitoxin system</keyword>
<reference evidence="8 9" key="1">
    <citation type="submission" date="2018-11" db="EMBL/GenBank/DDBJ databases">
        <title>Cryobacterium sp. nov., isolated from rhizosphere soil of lettuce.</title>
        <authorList>
            <person name="Wang Y."/>
        </authorList>
    </citation>
    <scope>NUCLEOTIDE SEQUENCE [LARGE SCALE GENOMIC DNA]</scope>
    <source>
        <strain evidence="8 9">NEAU-85</strain>
    </source>
</reference>
<dbReference type="GO" id="GO:0090729">
    <property type="term" value="F:toxin activity"/>
    <property type="evidence" value="ECO:0007669"/>
    <property type="project" value="UniProtKB-KW"/>
</dbReference>
<dbReference type="GO" id="GO:0000287">
    <property type="term" value="F:magnesium ion binding"/>
    <property type="evidence" value="ECO:0007669"/>
    <property type="project" value="UniProtKB-UniRule"/>
</dbReference>
<protein>
    <recommendedName>
        <fullName evidence="6">Ribonuclease VapC</fullName>
        <shortName evidence="6">RNase VapC</shortName>
        <ecNumber evidence="6">3.1.-.-</ecNumber>
    </recommendedName>
    <alternativeName>
        <fullName evidence="6">Toxin VapC</fullName>
    </alternativeName>
</protein>
<dbReference type="InterPro" id="IPR029060">
    <property type="entry name" value="PIN-like_dom_sf"/>
</dbReference>
<evidence type="ECO:0000313" key="9">
    <source>
        <dbReference type="Proteomes" id="UP000279859"/>
    </source>
</evidence>
<dbReference type="CDD" id="cd09873">
    <property type="entry name" value="PIN_Pae0151-like"/>
    <property type="match status" value="1"/>
</dbReference>
<evidence type="ECO:0000256" key="6">
    <source>
        <dbReference type="HAMAP-Rule" id="MF_00265"/>
    </source>
</evidence>
<keyword evidence="5 6" id="KW-0460">Magnesium</keyword>
<feature type="domain" description="PIN" evidence="7">
    <location>
        <begin position="13"/>
        <end position="128"/>
    </location>
</feature>
<comment type="function">
    <text evidence="6">Toxic component of a toxin-antitoxin (TA) system. An RNase.</text>
</comment>
<dbReference type="GO" id="GO:0016787">
    <property type="term" value="F:hydrolase activity"/>
    <property type="evidence" value="ECO:0007669"/>
    <property type="project" value="UniProtKB-KW"/>
</dbReference>
<comment type="caution">
    <text evidence="8">The sequence shown here is derived from an EMBL/GenBank/DDBJ whole genome shotgun (WGS) entry which is preliminary data.</text>
</comment>
<dbReference type="SUPFAM" id="SSF88723">
    <property type="entry name" value="PIN domain-like"/>
    <property type="match status" value="1"/>
</dbReference>
<evidence type="ECO:0000256" key="3">
    <source>
        <dbReference type="ARBA" id="ARBA00022723"/>
    </source>
</evidence>
<comment type="cofactor">
    <cofactor evidence="6">
        <name>Mg(2+)</name>
        <dbReference type="ChEBI" id="CHEBI:18420"/>
    </cofactor>
</comment>
<keyword evidence="9" id="KW-1185">Reference proteome</keyword>
<dbReference type="EC" id="3.1.-.-" evidence="6"/>
<organism evidence="8 9">
    <name type="scientific">Cryobacterium tepidiphilum</name>
    <dbReference type="NCBI Taxonomy" id="2486026"/>
    <lineage>
        <taxon>Bacteria</taxon>
        <taxon>Bacillati</taxon>
        <taxon>Actinomycetota</taxon>
        <taxon>Actinomycetes</taxon>
        <taxon>Micrococcales</taxon>
        <taxon>Microbacteriaceae</taxon>
        <taxon>Cryobacterium</taxon>
    </lineage>
</organism>
<dbReference type="InterPro" id="IPR051619">
    <property type="entry name" value="TypeII_TA_RNase_PINc/VapC"/>
</dbReference>
<keyword evidence="2 6" id="KW-0540">Nuclease</keyword>
<evidence type="ECO:0000259" key="7">
    <source>
        <dbReference type="Pfam" id="PF01850"/>
    </source>
</evidence>
<dbReference type="Pfam" id="PF01850">
    <property type="entry name" value="PIN"/>
    <property type="match status" value="1"/>
</dbReference>
<dbReference type="InterPro" id="IPR002716">
    <property type="entry name" value="PIN_dom"/>
</dbReference>
<accession>A0A3M8LFG8</accession>
<feature type="binding site" evidence="6">
    <location>
        <position position="16"/>
    </location>
    <ligand>
        <name>Mg(2+)</name>
        <dbReference type="ChEBI" id="CHEBI:18420"/>
    </ligand>
</feature>
<dbReference type="Proteomes" id="UP000279859">
    <property type="component" value="Unassembled WGS sequence"/>
</dbReference>
<evidence type="ECO:0000256" key="4">
    <source>
        <dbReference type="ARBA" id="ARBA00022801"/>
    </source>
</evidence>
<evidence type="ECO:0000256" key="2">
    <source>
        <dbReference type="ARBA" id="ARBA00022722"/>
    </source>
</evidence>
<keyword evidence="3 6" id="KW-0479">Metal-binding</keyword>
<dbReference type="InterPro" id="IPR022907">
    <property type="entry name" value="VapC_family"/>
</dbReference>
<evidence type="ECO:0000256" key="5">
    <source>
        <dbReference type="ARBA" id="ARBA00022842"/>
    </source>
</evidence>
<dbReference type="GO" id="GO:0004540">
    <property type="term" value="F:RNA nuclease activity"/>
    <property type="evidence" value="ECO:0007669"/>
    <property type="project" value="InterPro"/>
</dbReference>
<dbReference type="Gene3D" id="3.40.50.1010">
    <property type="entry name" value="5'-nuclease"/>
    <property type="match status" value="1"/>
</dbReference>
<proteinExistence type="inferred from homology"/>
<sequence length="140" mass="15099">MRTADSPRADELIVVDASAAVSLIIDPSQIGDAIATRLRHATLLAPAVLPFEVANVLRRRRNAGLLSDAEAVLAHSAFLELPIQLWPWEVLAERAWHLGSNLSSYDAAYVALAEQTQATLLTRDRRIAGAPGPLCAIEVL</sequence>
<feature type="binding site" evidence="6">
    <location>
        <position position="106"/>
    </location>
    <ligand>
        <name>Mg(2+)</name>
        <dbReference type="ChEBI" id="CHEBI:18420"/>
    </ligand>
</feature>
<dbReference type="PANTHER" id="PTHR35901:SF1">
    <property type="entry name" value="EXONUCLEASE VAPC9"/>
    <property type="match status" value="1"/>
</dbReference>
<gene>
    <name evidence="6" type="primary">vapC</name>
    <name evidence="8" type="ORF">EEJ31_04825</name>
</gene>
<keyword evidence="4 6" id="KW-0378">Hydrolase</keyword>
<dbReference type="InterPro" id="IPR044153">
    <property type="entry name" value="PIN_Pae0151-like"/>
</dbReference>